<protein>
    <submittedName>
        <fullName evidence="1">DUF1893 domain-containing protein</fullName>
    </submittedName>
</protein>
<dbReference type="Proteomes" id="UP000718821">
    <property type="component" value="Unassembled WGS sequence"/>
</dbReference>
<evidence type="ECO:0000313" key="2">
    <source>
        <dbReference type="Proteomes" id="UP000718821"/>
    </source>
</evidence>
<comment type="caution">
    <text evidence="1">The sequence shown here is derived from an EMBL/GenBank/DDBJ whole genome shotgun (WGS) entry which is preliminary data.</text>
</comment>
<dbReference type="GO" id="GO:0003824">
    <property type="term" value="F:catalytic activity"/>
    <property type="evidence" value="ECO:0007669"/>
    <property type="project" value="InterPro"/>
</dbReference>
<dbReference type="AlphaFoldDB" id="A0A938WWV2"/>
<dbReference type="Pfam" id="PF08973">
    <property type="entry name" value="TM1506"/>
    <property type="match status" value="1"/>
</dbReference>
<reference evidence="1" key="1">
    <citation type="submission" date="2020-08" db="EMBL/GenBank/DDBJ databases">
        <authorList>
            <person name="Cejkova D."/>
            <person name="Kubasova T."/>
            <person name="Jahodarova E."/>
            <person name="Rychlik I."/>
        </authorList>
    </citation>
    <scope>NUCLEOTIDE SEQUENCE</scope>
    <source>
        <strain evidence="1">An836</strain>
    </source>
</reference>
<sequence>MTGEELRKAGTALSDDVARARRALAADATLGVVAVHGDATLTGAGRGVKPLLAWLADGTRLDGFAAADRVVGKGAALLYAKLGAAAVWAETMSEAGVAALQAQGIEAGCGELVPRILNRDRSDMCPIERAVAAIDDPDEAEPAIRTAVARLMAAKG</sequence>
<reference evidence="1" key="2">
    <citation type="journal article" date="2021" name="Sci. Rep.">
        <title>The distribution of antibiotic resistance genes in chicken gut microbiota commensals.</title>
        <authorList>
            <person name="Juricova H."/>
            <person name="Matiasovicova J."/>
            <person name="Kubasova T."/>
            <person name="Cejkova D."/>
            <person name="Rychlik I."/>
        </authorList>
    </citation>
    <scope>NUCLEOTIDE SEQUENCE</scope>
    <source>
        <strain evidence="1">An836</strain>
    </source>
</reference>
<dbReference type="InterPro" id="IPR015067">
    <property type="entry name" value="DUF1893_TM1506-like"/>
</dbReference>
<keyword evidence="2" id="KW-1185">Reference proteome</keyword>
<dbReference type="SUPFAM" id="SSF53927">
    <property type="entry name" value="Cytidine deaminase-like"/>
    <property type="match status" value="1"/>
</dbReference>
<dbReference type="Gene3D" id="3.40.140.30">
    <property type="entry name" value="Hypothetical protein TM1506"/>
    <property type="match status" value="1"/>
</dbReference>
<gene>
    <name evidence="1" type="ORF">H7U32_08660</name>
</gene>
<proteinExistence type="predicted"/>
<dbReference type="EMBL" id="JACLYU010000026">
    <property type="protein sequence ID" value="MBM6700360.1"/>
    <property type="molecule type" value="Genomic_DNA"/>
</dbReference>
<accession>A0A938WWV2</accession>
<name>A0A938WWV2_9BIFI</name>
<dbReference type="RefSeq" id="WP_204469673.1">
    <property type="nucleotide sequence ID" value="NZ_JACLYU010000026.1"/>
</dbReference>
<evidence type="ECO:0000313" key="1">
    <source>
        <dbReference type="EMBL" id="MBM6700360.1"/>
    </source>
</evidence>
<dbReference type="InterPro" id="IPR037081">
    <property type="entry name" value="Hyp_TM1506"/>
</dbReference>
<organism evidence="1 2">
    <name type="scientific">Bifidobacterium pullorum subsp. saeculare</name>
    <dbReference type="NCBI Taxonomy" id="78257"/>
    <lineage>
        <taxon>Bacteria</taxon>
        <taxon>Bacillati</taxon>
        <taxon>Actinomycetota</taxon>
        <taxon>Actinomycetes</taxon>
        <taxon>Bifidobacteriales</taxon>
        <taxon>Bifidobacteriaceae</taxon>
        <taxon>Bifidobacterium</taxon>
    </lineage>
</organism>
<dbReference type="InterPro" id="IPR016193">
    <property type="entry name" value="Cytidine_deaminase-like"/>
</dbReference>